<dbReference type="EMBL" id="CAXJRC010000006">
    <property type="protein sequence ID" value="CAL2105459.1"/>
    <property type="molecule type" value="Genomic_DNA"/>
</dbReference>
<keyword evidence="3" id="KW-1185">Reference proteome</keyword>
<dbReference type="PROSITE" id="PS51186">
    <property type="entry name" value="GNAT"/>
    <property type="match status" value="1"/>
</dbReference>
<evidence type="ECO:0000259" key="1">
    <source>
        <dbReference type="PROSITE" id="PS51186"/>
    </source>
</evidence>
<dbReference type="SUPFAM" id="SSF55729">
    <property type="entry name" value="Acyl-CoA N-acyltransferases (Nat)"/>
    <property type="match status" value="1"/>
</dbReference>
<organism evidence="2 3">
    <name type="scientific">Tenacibaculum vairaonense</name>
    <dbReference type="NCBI Taxonomy" id="3137860"/>
    <lineage>
        <taxon>Bacteria</taxon>
        <taxon>Pseudomonadati</taxon>
        <taxon>Bacteroidota</taxon>
        <taxon>Flavobacteriia</taxon>
        <taxon>Flavobacteriales</taxon>
        <taxon>Flavobacteriaceae</taxon>
        <taxon>Tenacibaculum</taxon>
    </lineage>
</organism>
<evidence type="ECO:0000313" key="3">
    <source>
        <dbReference type="Proteomes" id="UP001497602"/>
    </source>
</evidence>
<dbReference type="Gene3D" id="3.40.630.30">
    <property type="match status" value="1"/>
</dbReference>
<dbReference type="InterPro" id="IPR016181">
    <property type="entry name" value="Acyl_CoA_acyltransferase"/>
</dbReference>
<reference evidence="2 3" key="1">
    <citation type="submission" date="2024-05" db="EMBL/GenBank/DDBJ databases">
        <authorList>
            <person name="Duchaud E."/>
        </authorList>
    </citation>
    <scope>NUCLEOTIDE SEQUENCE [LARGE SCALE GENOMIC DNA]</scope>
    <source>
        <strain evidence="2">Ena-SAMPLE-TAB-13-05-2024-13:56:06:370-140305</strain>
    </source>
</reference>
<dbReference type="PANTHER" id="PTHR42791">
    <property type="entry name" value="GNAT FAMILY ACETYLTRANSFERASE"/>
    <property type="match status" value="1"/>
</dbReference>
<name>A0ABP1FAI6_9FLAO</name>
<evidence type="ECO:0000313" key="2">
    <source>
        <dbReference type="EMBL" id="CAL2105459.1"/>
    </source>
</evidence>
<gene>
    <name evidence="2" type="ORF">T190115A13A_150090</name>
</gene>
<sequence>MRKASEKDKDLVIDILSKSFDTNKSINFVVQQDSKRLKRIKKLMEYSFFMGLTFGEVFISDCGKSCSILLYPYKKKTTLASFFWDLKLVFGVIGIKNVKKVLSRESQLKGLHPKVPFIHLWYVGVYPDFQNKGLGSKLMKEIYTFSKNKKLPILLETSTERNIPFYKSLGYKIIDKLDLNYTLYIFKKD</sequence>
<proteinExistence type="predicted"/>
<dbReference type="Pfam" id="PF13508">
    <property type="entry name" value="Acetyltransf_7"/>
    <property type="match status" value="1"/>
</dbReference>
<accession>A0ABP1FAI6</accession>
<dbReference type="Proteomes" id="UP001497602">
    <property type="component" value="Unassembled WGS sequence"/>
</dbReference>
<comment type="caution">
    <text evidence="2">The sequence shown here is derived from an EMBL/GenBank/DDBJ whole genome shotgun (WGS) entry which is preliminary data.</text>
</comment>
<dbReference type="InterPro" id="IPR000182">
    <property type="entry name" value="GNAT_dom"/>
</dbReference>
<dbReference type="PANTHER" id="PTHR42791:SF1">
    <property type="entry name" value="N-ACETYLTRANSFERASE DOMAIN-CONTAINING PROTEIN"/>
    <property type="match status" value="1"/>
</dbReference>
<feature type="domain" description="N-acetyltransferase" evidence="1">
    <location>
        <begin position="1"/>
        <end position="189"/>
    </location>
</feature>
<dbReference type="InterPro" id="IPR052523">
    <property type="entry name" value="Trichothecene_AcTrans"/>
</dbReference>
<dbReference type="RefSeq" id="WP_348702155.1">
    <property type="nucleotide sequence ID" value="NZ_CAXIYA010000002.1"/>
</dbReference>
<protein>
    <submittedName>
        <fullName evidence="2">Acetyltransferase</fullName>
    </submittedName>
</protein>
<dbReference type="CDD" id="cd04301">
    <property type="entry name" value="NAT_SF"/>
    <property type="match status" value="1"/>
</dbReference>